<name>X1KP90_9ZZZZ</name>
<organism evidence="1">
    <name type="scientific">marine sediment metagenome</name>
    <dbReference type="NCBI Taxonomy" id="412755"/>
    <lineage>
        <taxon>unclassified sequences</taxon>
        <taxon>metagenomes</taxon>
        <taxon>ecological metagenomes</taxon>
    </lineage>
</organism>
<evidence type="ECO:0000313" key="1">
    <source>
        <dbReference type="EMBL" id="GAH83848.1"/>
    </source>
</evidence>
<dbReference type="InterPro" id="IPR037165">
    <property type="entry name" value="AldOxase/xan_DH_Mopterin-bd_sf"/>
</dbReference>
<accession>X1KP90</accession>
<evidence type="ECO:0008006" key="2">
    <source>
        <dbReference type="Google" id="ProtNLM"/>
    </source>
</evidence>
<gene>
    <name evidence="1" type="ORF">S03H2_63310</name>
</gene>
<protein>
    <recommendedName>
        <fullName evidence="2">Aldehyde oxidase/xanthine dehydrogenase second molybdopterin binding domain-containing protein</fullName>
    </recommendedName>
</protein>
<comment type="caution">
    <text evidence="1">The sequence shown here is derived from an EMBL/GenBank/DDBJ whole genome shotgun (WGS) entry which is preliminary data.</text>
</comment>
<dbReference type="AlphaFoldDB" id="X1KP90"/>
<reference evidence="1" key="1">
    <citation type="journal article" date="2014" name="Front. Microbiol.">
        <title>High frequency of phylogenetically diverse reductive dehalogenase-homologous genes in deep subseafloor sedimentary metagenomes.</title>
        <authorList>
            <person name="Kawai M."/>
            <person name="Futagami T."/>
            <person name="Toyoda A."/>
            <person name="Takaki Y."/>
            <person name="Nishi S."/>
            <person name="Hori S."/>
            <person name="Arai W."/>
            <person name="Tsubouchi T."/>
            <person name="Morono Y."/>
            <person name="Uchiyama I."/>
            <person name="Ito T."/>
            <person name="Fujiyama A."/>
            <person name="Inagaki F."/>
            <person name="Takami H."/>
        </authorList>
    </citation>
    <scope>NUCLEOTIDE SEQUENCE</scope>
    <source>
        <strain evidence="1">Expedition CK06-06</strain>
    </source>
</reference>
<proteinExistence type="predicted"/>
<dbReference type="GO" id="GO:0016491">
    <property type="term" value="F:oxidoreductase activity"/>
    <property type="evidence" value="ECO:0007669"/>
    <property type="project" value="InterPro"/>
</dbReference>
<feature type="non-terminal residue" evidence="1">
    <location>
        <position position="1"/>
    </location>
</feature>
<dbReference type="SUPFAM" id="SSF56003">
    <property type="entry name" value="Molybdenum cofactor-binding domain"/>
    <property type="match status" value="1"/>
</dbReference>
<sequence length="92" mass="9895">NLSDYKLPRMLEVPSGDKMKSIIVEPFQRDGPFGAKGVGEAAMTPSAPAIANAIYNAVGVRIMDLPLTPEKVLKAIQEQKAVKEKVEGRVSS</sequence>
<dbReference type="Gene3D" id="3.30.365.10">
    <property type="entry name" value="Aldehyde oxidase/xanthine dehydrogenase, molybdopterin binding domain"/>
    <property type="match status" value="1"/>
</dbReference>
<dbReference type="PANTHER" id="PTHR47495">
    <property type="entry name" value="ALDEHYDE DEHYDROGENASE"/>
    <property type="match status" value="1"/>
</dbReference>
<dbReference type="PANTHER" id="PTHR47495:SF2">
    <property type="entry name" value="ALDEHYDE DEHYDROGENASE"/>
    <property type="match status" value="1"/>
</dbReference>
<dbReference type="EMBL" id="BARU01041008">
    <property type="protein sequence ID" value="GAH83848.1"/>
    <property type="molecule type" value="Genomic_DNA"/>
</dbReference>
<dbReference type="InterPro" id="IPR052516">
    <property type="entry name" value="N-heterocyclic_Hydroxylase"/>
</dbReference>